<proteinExistence type="predicted"/>
<name>A0AB34JCQ8_PRYPA</name>
<protein>
    <recommendedName>
        <fullName evidence="4">V-SNARE coiled-coil homology domain-containing protein</fullName>
    </recommendedName>
</protein>
<evidence type="ECO:0000256" key="1">
    <source>
        <dbReference type="SAM" id="MobiDB-lite"/>
    </source>
</evidence>
<sequence>MAQQPDEAEDAGRQSWTEQAPDEVDDKAGQRLYECMHDVQEQCDVMVRQSNDMLRRQLKVEGDSKSVLTSVGDVHC</sequence>
<dbReference type="AlphaFoldDB" id="A0AB34JCQ8"/>
<keyword evidence="3" id="KW-1185">Reference proteome</keyword>
<comment type="caution">
    <text evidence="2">The sequence shown here is derived from an EMBL/GenBank/DDBJ whole genome shotgun (WGS) entry which is preliminary data.</text>
</comment>
<dbReference type="Proteomes" id="UP001515480">
    <property type="component" value="Unassembled WGS sequence"/>
</dbReference>
<reference evidence="2 3" key="1">
    <citation type="journal article" date="2024" name="Science">
        <title>Giant polyketide synthase enzymes in the biosynthesis of giant marine polyether toxins.</title>
        <authorList>
            <person name="Fallon T.R."/>
            <person name="Shende V.V."/>
            <person name="Wierzbicki I.H."/>
            <person name="Pendleton A.L."/>
            <person name="Watervoot N.F."/>
            <person name="Auber R.P."/>
            <person name="Gonzalez D.J."/>
            <person name="Wisecaver J.H."/>
            <person name="Moore B.S."/>
        </authorList>
    </citation>
    <scope>NUCLEOTIDE SEQUENCE [LARGE SCALE GENOMIC DNA]</scope>
    <source>
        <strain evidence="2 3">12B1</strain>
    </source>
</reference>
<organism evidence="2 3">
    <name type="scientific">Prymnesium parvum</name>
    <name type="common">Toxic golden alga</name>
    <dbReference type="NCBI Taxonomy" id="97485"/>
    <lineage>
        <taxon>Eukaryota</taxon>
        <taxon>Haptista</taxon>
        <taxon>Haptophyta</taxon>
        <taxon>Prymnesiophyceae</taxon>
        <taxon>Prymnesiales</taxon>
        <taxon>Prymnesiaceae</taxon>
        <taxon>Prymnesium</taxon>
    </lineage>
</organism>
<feature type="region of interest" description="Disordered" evidence="1">
    <location>
        <begin position="1"/>
        <end position="30"/>
    </location>
</feature>
<dbReference type="EMBL" id="JBGBPQ010000010">
    <property type="protein sequence ID" value="KAL1519063.1"/>
    <property type="molecule type" value="Genomic_DNA"/>
</dbReference>
<gene>
    <name evidence="2" type="ORF">AB1Y20_003331</name>
</gene>
<accession>A0AB34JCQ8</accession>
<evidence type="ECO:0000313" key="3">
    <source>
        <dbReference type="Proteomes" id="UP001515480"/>
    </source>
</evidence>
<evidence type="ECO:0008006" key="4">
    <source>
        <dbReference type="Google" id="ProtNLM"/>
    </source>
</evidence>
<evidence type="ECO:0000313" key="2">
    <source>
        <dbReference type="EMBL" id="KAL1519063.1"/>
    </source>
</evidence>